<organism evidence="1 2">
    <name type="scientific">Fusarium phyllophilum</name>
    <dbReference type="NCBI Taxonomy" id="47803"/>
    <lineage>
        <taxon>Eukaryota</taxon>
        <taxon>Fungi</taxon>
        <taxon>Dikarya</taxon>
        <taxon>Ascomycota</taxon>
        <taxon>Pezizomycotina</taxon>
        <taxon>Sordariomycetes</taxon>
        <taxon>Hypocreomycetidae</taxon>
        <taxon>Hypocreales</taxon>
        <taxon>Nectriaceae</taxon>
        <taxon>Fusarium</taxon>
        <taxon>Fusarium fujikuroi species complex</taxon>
    </lineage>
</organism>
<dbReference type="OrthoDB" id="4501419at2759"/>
<evidence type="ECO:0000313" key="2">
    <source>
        <dbReference type="Proteomes" id="UP000582016"/>
    </source>
</evidence>
<gene>
    <name evidence="1" type="ORF">FPHYL_7330</name>
</gene>
<dbReference type="AlphaFoldDB" id="A0A8H5JP50"/>
<accession>A0A8H5JP50</accession>
<reference evidence="1 2" key="1">
    <citation type="submission" date="2020-05" db="EMBL/GenBank/DDBJ databases">
        <title>Identification and distribution of gene clusters putatively required for synthesis of sphingolipid metabolism inhibitors in phylogenetically diverse species of the filamentous fungus Fusarium.</title>
        <authorList>
            <person name="Kim H.-S."/>
            <person name="Busman M."/>
            <person name="Brown D.W."/>
            <person name="Divon H."/>
            <person name="Uhlig S."/>
            <person name="Proctor R.H."/>
        </authorList>
    </citation>
    <scope>NUCLEOTIDE SEQUENCE [LARGE SCALE GENOMIC DNA]</scope>
    <source>
        <strain evidence="1 2">NRRL 13617</strain>
    </source>
</reference>
<proteinExistence type="predicted"/>
<comment type="caution">
    <text evidence="1">The sequence shown here is derived from an EMBL/GenBank/DDBJ whole genome shotgun (WGS) entry which is preliminary data.</text>
</comment>
<name>A0A8H5JP50_9HYPO</name>
<keyword evidence="2" id="KW-1185">Reference proteome</keyword>
<dbReference type="Proteomes" id="UP000582016">
    <property type="component" value="Unassembled WGS sequence"/>
</dbReference>
<evidence type="ECO:0000313" key="1">
    <source>
        <dbReference type="EMBL" id="KAF5558739.1"/>
    </source>
</evidence>
<sequence>MRPVVPEEVGDLLKSRPVMIFNRTLLGPAYIESIVSSSPALVTSQGGKALPLEVWDMIIDFSNRCPENHRYSLVRPKLLKTSAGGDELACYRYKRWWSPFGNTYSLKGIEMLRFYLAHPDEPNESDHPTLDSIRRSSFYHPYPSSFYSPFAIPSISPFDYFDFLLCLDFFDYYVSSCAIPTALLASKTKFLHVELTVPDVIKNLEDGNCECCHGKHVLGFA</sequence>
<dbReference type="EMBL" id="JAAOAQ010000264">
    <property type="protein sequence ID" value="KAF5558739.1"/>
    <property type="molecule type" value="Genomic_DNA"/>
</dbReference>
<protein>
    <submittedName>
        <fullName evidence="1">Uncharacterized protein</fullName>
    </submittedName>
</protein>